<comment type="similarity">
    <text evidence="1">Belongs to the ROK (NagC/XylR) family.</text>
</comment>
<dbReference type="CDD" id="cd23763">
    <property type="entry name" value="ASKHA_ATPase_ROK"/>
    <property type="match status" value="1"/>
</dbReference>
<dbReference type="PANTHER" id="PTHR18964:SF149">
    <property type="entry name" value="BIFUNCTIONAL UDP-N-ACETYLGLUCOSAMINE 2-EPIMERASE_N-ACETYLMANNOSAMINE KINASE"/>
    <property type="match status" value="1"/>
</dbReference>
<gene>
    <name evidence="2" type="ORF">EV644_104185</name>
</gene>
<dbReference type="EMBL" id="SLWM01000004">
    <property type="protein sequence ID" value="TCO25681.1"/>
    <property type="molecule type" value="Genomic_DNA"/>
</dbReference>
<dbReference type="Pfam" id="PF00480">
    <property type="entry name" value="ROK"/>
    <property type="match status" value="1"/>
</dbReference>
<evidence type="ECO:0000313" key="2">
    <source>
        <dbReference type="EMBL" id="TCO25681.1"/>
    </source>
</evidence>
<reference evidence="2 3" key="1">
    <citation type="journal article" date="2015" name="Stand. Genomic Sci.">
        <title>Genomic Encyclopedia of Bacterial and Archaeal Type Strains, Phase III: the genomes of soil and plant-associated and newly described type strains.</title>
        <authorList>
            <person name="Whitman W.B."/>
            <person name="Woyke T."/>
            <person name="Klenk H.P."/>
            <person name="Zhou Y."/>
            <person name="Lilburn T.G."/>
            <person name="Beck B.J."/>
            <person name="De Vos P."/>
            <person name="Vandamme P."/>
            <person name="Eisen J.A."/>
            <person name="Garrity G."/>
            <person name="Hugenholtz P."/>
            <person name="Kyrpides N.C."/>
        </authorList>
    </citation>
    <scope>NUCLEOTIDE SEQUENCE [LARGE SCALE GENOMIC DNA]</scope>
    <source>
        <strain evidence="2 3">VKM Ac-2538</strain>
    </source>
</reference>
<evidence type="ECO:0000313" key="3">
    <source>
        <dbReference type="Proteomes" id="UP000295818"/>
    </source>
</evidence>
<keyword evidence="3" id="KW-1185">Reference proteome</keyword>
<dbReference type="Gene3D" id="3.30.420.40">
    <property type="match status" value="2"/>
</dbReference>
<dbReference type="Proteomes" id="UP000295818">
    <property type="component" value="Unassembled WGS sequence"/>
</dbReference>
<name>A0ABY2BNK4_9ACTN</name>
<dbReference type="RefSeq" id="WP_132188527.1">
    <property type="nucleotide sequence ID" value="NZ_SLWM01000004.1"/>
</dbReference>
<dbReference type="PANTHER" id="PTHR18964">
    <property type="entry name" value="ROK (REPRESSOR, ORF, KINASE) FAMILY"/>
    <property type="match status" value="1"/>
</dbReference>
<comment type="caution">
    <text evidence="2">The sequence shown here is derived from an EMBL/GenBank/DDBJ whole genome shotgun (WGS) entry which is preliminary data.</text>
</comment>
<sequence>MKRRPVVLGLDYGGTKIAVAVGDLSGRRLGVTTVDSVAEAGAEAAMTRSLTAARDLLADVAPGQELAGVGAATLGIPYDDRVELAPTFPGWGALPFGQLVRDAFPGIPVRLGTDVKAAAAAELRWGALAGCDPGIYLNLGTGLATAIVAGGTVISGAHGASGEIGYNLRSAADVWIGAEERTILEHVVSGQALETTGSARLGKPVTAAEVFAMARTQPDAAVLADEFQRELAMHVVNLAIAIDPVRIAVGGGLVGAWDRIAPELRRALDAAVPFPPELTVARFPSDAPLVGALALGVEAAGAVLGAEAFA</sequence>
<dbReference type="SUPFAM" id="SSF53067">
    <property type="entry name" value="Actin-like ATPase domain"/>
    <property type="match status" value="1"/>
</dbReference>
<evidence type="ECO:0000256" key="1">
    <source>
        <dbReference type="ARBA" id="ARBA00006479"/>
    </source>
</evidence>
<organism evidence="2 3">
    <name type="scientific">Kribbella orskensis</name>
    <dbReference type="NCBI Taxonomy" id="2512216"/>
    <lineage>
        <taxon>Bacteria</taxon>
        <taxon>Bacillati</taxon>
        <taxon>Actinomycetota</taxon>
        <taxon>Actinomycetes</taxon>
        <taxon>Propionibacteriales</taxon>
        <taxon>Kribbellaceae</taxon>
        <taxon>Kribbella</taxon>
    </lineage>
</organism>
<accession>A0ABY2BNK4</accession>
<dbReference type="InterPro" id="IPR000600">
    <property type="entry name" value="ROK"/>
</dbReference>
<dbReference type="InterPro" id="IPR043129">
    <property type="entry name" value="ATPase_NBD"/>
</dbReference>
<protein>
    <submittedName>
        <fullName evidence="2">Glucokinase</fullName>
    </submittedName>
</protein>
<proteinExistence type="inferred from homology"/>